<feature type="transmembrane region" description="Helical" evidence="1">
    <location>
        <begin position="12"/>
        <end position="30"/>
    </location>
</feature>
<feature type="transmembrane region" description="Helical" evidence="1">
    <location>
        <begin position="117"/>
        <end position="144"/>
    </location>
</feature>
<accession>A0A1M5AWT1</accession>
<dbReference type="EMBL" id="FQVN01000003">
    <property type="protein sequence ID" value="SHF34741.1"/>
    <property type="molecule type" value="Genomic_DNA"/>
</dbReference>
<feature type="transmembrane region" description="Helical" evidence="1">
    <location>
        <begin position="194"/>
        <end position="212"/>
    </location>
</feature>
<evidence type="ECO:0000256" key="1">
    <source>
        <dbReference type="SAM" id="Phobius"/>
    </source>
</evidence>
<dbReference type="OrthoDB" id="3579673at2"/>
<name>A0A1M5AWT1_STRHI</name>
<dbReference type="STRING" id="2017.SAMN05444320_103294"/>
<organism evidence="2 3">
    <name type="scientific">Streptoalloteichus hindustanus</name>
    <dbReference type="NCBI Taxonomy" id="2017"/>
    <lineage>
        <taxon>Bacteria</taxon>
        <taxon>Bacillati</taxon>
        <taxon>Actinomycetota</taxon>
        <taxon>Actinomycetes</taxon>
        <taxon>Pseudonocardiales</taxon>
        <taxon>Pseudonocardiaceae</taxon>
        <taxon>Streptoalloteichus</taxon>
    </lineage>
</organism>
<dbReference type="Proteomes" id="UP000184501">
    <property type="component" value="Unassembled WGS sequence"/>
</dbReference>
<keyword evidence="1" id="KW-1133">Transmembrane helix</keyword>
<sequence length="324" mass="36048">MIWLAWRQHRAALCALGVYVLAVVALMVYYRSTMLAEVDARHVWNCLPDERTQACLRNRSYWQLWAISVPAARNVFWALAGYMVLAGVFAGAPAFGRELEQGTHLLALSQSVRPRRWFFVKLGMVAVPALLGAVVLGLVRAWWVSSLGDLMGARERFQPGQFEVQPLTMVGYTVFALALGVACGLLVRRVVPAMALTLVGAVGVMYVVGRFLRPHYRPPVVGQFDRAEFQTDRARWSLRQDVIVDLAGGDVDGARRDAVLRACDGPWGSRAFEGCLVDHGLRLASFVHPGHRFWLFQGIEFGLFALLAGVLVAVAVWLLRRRMS</sequence>
<feature type="transmembrane region" description="Helical" evidence="1">
    <location>
        <begin position="164"/>
        <end position="187"/>
    </location>
</feature>
<keyword evidence="1" id="KW-0812">Transmembrane</keyword>
<dbReference type="RefSeq" id="WP_073481597.1">
    <property type="nucleotide sequence ID" value="NZ_FQVN01000003.1"/>
</dbReference>
<feature type="transmembrane region" description="Helical" evidence="1">
    <location>
        <begin position="293"/>
        <end position="319"/>
    </location>
</feature>
<evidence type="ECO:0000313" key="3">
    <source>
        <dbReference type="Proteomes" id="UP000184501"/>
    </source>
</evidence>
<keyword evidence="1" id="KW-0472">Membrane</keyword>
<evidence type="ECO:0000313" key="2">
    <source>
        <dbReference type="EMBL" id="SHF34741.1"/>
    </source>
</evidence>
<keyword evidence="3" id="KW-1185">Reference proteome</keyword>
<protein>
    <recommendedName>
        <fullName evidence="4">ABC-2 family transporter protein</fullName>
    </recommendedName>
</protein>
<gene>
    <name evidence="2" type="ORF">SAMN05444320_103294</name>
</gene>
<feature type="transmembrane region" description="Helical" evidence="1">
    <location>
        <begin position="75"/>
        <end position="96"/>
    </location>
</feature>
<dbReference type="AlphaFoldDB" id="A0A1M5AWT1"/>
<evidence type="ECO:0008006" key="4">
    <source>
        <dbReference type="Google" id="ProtNLM"/>
    </source>
</evidence>
<proteinExistence type="predicted"/>
<reference evidence="2 3" key="1">
    <citation type="submission" date="2016-11" db="EMBL/GenBank/DDBJ databases">
        <authorList>
            <person name="Jaros S."/>
            <person name="Januszkiewicz K."/>
            <person name="Wedrychowicz H."/>
        </authorList>
    </citation>
    <scope>NUCLEOTIDE SEQUENCE [LARGE SCALE GENOMIC DNA]</scope>
    <source>
        <strain evidence="2 3">DSM 44523</strain>
    </source>
</reference>